<keyword evidence="3" id="KW-1185">Reference proteome</keyword>
<gene>
    <name evidence="2" type="ORF">LEP1GSC203_0355</name>
</gene>
<dbReference type="Proteomes" id="UP000012371">
    <property type="component" value="Unassembled WGS sequence"/>
</dbReference>
<evidence type="ECO:0000313" key="2">
    <source>
        <dbReference type="EMBL" id="EMY60684.1"/>
    </source>
</evidence>
<organism evidence="2 3">
    <name type="scientific">Leptospira terpstrae serovar Hualin str. LT 11-33 = ATCC 700639</name>
    <dbReference type="NCBI Taxonomy" id="1257025"/>
    <lineage>
        <taxon>Bacteria</taxon>
        <taxon>Pseudomonadati</taxon>
        <taxon>Spirochaetota</taxon>
        <taxon>Spirochaetia</taxon>
        <taxon>Leptospirales</taxon>
        <taxon>Leptospiraceae</taxon>
        <taxon>Leptospira</taxon>
    </lineage>
</organism>
<name>N1VLU6_9LEPT</name>
<evidence type="ECO:0000256" key="1">
    <source>
        <dbReference type="SAM" id="MobiDB-lite"/>
    </source>
</evidence>
<proteinExistence type="predicted"/>
<comment type="caution">
    <text evidence="2">The sequence shown here is derived from an EMBL/GenBank/DDBJ whole genome shotgun (WGS) entry which is preliminary data.</text>
</comment>
<dbReference type="InterPro" id="IPR036590">
    <property type="entry name" value="SRAP-like"/>
</dbReference>
<accession>N1VLU6</accession>
<dbReference type="SUPFAM" id="SSF143081">
    <property type="entry name" value="BB1717-like"/>
    <property type="match status" value="1"/>
</dbReference>
<dbReference type="Pfam" id="PF02586">
    <property type="entry name" value="SRAP"/>
    <property type="match status" value="1"/>
</dbReference>
<dbReference type="STRING" id="1257025.LEP1GSC203_0355"/>
<dbReference type="InterPro" id="IPR003738">
    <property type="entry name" value="SRAP"/>
</dbReference>
<sequence>MVTQKANSKMMEIHNGGNNPGRQPIILRPENVEAWLDPRIESISDVTKLASFYENEDIIVGPENSSQPSLF</sequence>
<dbReference type="Gene3D" id="3.90.1680.10">
    <property type="entry name" value="SOS response associated peptidase-like"/>
    <property type="match status" value="1"/>
</dbReference>
<reference evidence="2" key="1">
    <citation type="submission" date="2013-03" db="EMBL/GenBank/DDBJ databases">
        <authorList>
            <person name="Harkins D.M."/>
            <person name="Durkin A.S."/>
            <person name="Brinkac L.M."/>
            <person name="Haft D.H."/>
            <person name="Selengut J.D."/>
            <person name="Sanka R."/>
            <person name="DePew J."/>
            <person name="Purushe J."/>
            <person name="Hartskeerl R.A."/>
            <person name="Ahmed A."/>
            <person name="van der Linden H."/>
            <person name="Goris M.G.A."/>
            <person name="Vinetz J.M."/>
            <person name="Sutton G.G."/>
            <person name="Nierman W.C."/>
            <person name="Fouts D.E."/>
        </authorList>
    </citation>
    <scope>NUCLEOTIDE SEQUENCE [LARGE SCALE GENOMIC DNA]</scope>
    <source>
        <strain evidence="2">LT 11-33</strain>
    </source>
</reference>
<dbReference type="AlphaFoldDB" id="N1VLU6"/>
<evidence type="ECO:0000313" key="3">
    <source>
        <dbReference type="Proteomes" id="UP000012371"/>
    </source>
</evidence>
<feature type="region of interest" description="Disordered" evidence="1">
    <location>
        <begin position="1"/>
        <end position="25"/>
    </location>
</feature>
<dbReference type="GO" id="GO:0003697">
    <property type="term" value="F:single-stranded DNA binding"/>
    <property type="evidence" value="ECO:0007669"/>
    <property type="project" value="InterPro"/>
</dbReference>
<protein>
    <submittedName>
        <fullName evidence="2">Uncharacterized protein</fullName>
    </submittedName>
</protein>
<dbReference type="EMBL" id="AOGW02000012">
    <property type="protein sequence ID" value="EMY60684.1"/>
    <property type="molecule type" value="Genomic_DNA"/>
</dbReference>
<dbReference type="GO" id="GO:0106300">
    <property type="term" value="P:protein-DNA covalent cross-linking repair"/>
    <property type="evidence" value="ECO:0007669"/>
    <property type="project" value="InterPro"/>
</dbReference>